<dbReference type="AlphaFoldDB" id="A0A2S4JMY7"/>
<sequence length="178" mass="20003">MAITLFCLVPGLQAEVVSTRYMAGILSFHQEDYSDISTYAFGGALGTGRSFPHRTWAGWRAEAGYRQHSSLKATEGNWIHSLHGSIGLEAAFQLPRIHHTLRSHIAAGNVLHLIPDPLDTEDTRLNDEWYLDRFLEIGLELSLRVDESLRFSSVFIAPRLWIFVQGGYALPVLVGLRR</sequence>
<reference evidence="2" key="1">
    <citation type="submission" date="2015-12" db="EMBL/GenBank/DDBJ databases">
        <authorList>
            <person name="Lodha T.D."/>
            <person name="Chintalapati S."/>
            <person name="Chintalapati V.R."/>
            <person name="Sravanthi T."/>
        </authorList>
    </citation>
    <scope>NUCLEOTIDE SEQUENCE [LARGE SCALE GENOMIC DNA]</scope>
    <source>
        <strain evidence="2">JC133</strain>
    </source>
</reference>
<evidence type="ECO:0000313" key="1">
    <source>
        <dbReference type="EMBL" id="POR00840.1"/>
    </source>
</evidence>
<gene>
    <name evidence="1" type="ORF">AU468_09330</name>
</gene>
<dbReference type="Proteomes" id="UP000237350">
    <property type="component" value="Unassembled WGS sequence"/>
</dbReference>
<comment type="caution">
    <text evidence="1">The sequence shown here is derived from an EMBL/GenBank/DDBJ whole genome shotgun (WGS) entry which is preliminary data.</text>
</comment>
<organism evidence="1 2">
    <name type="scientific">Alkalispirochaeta sphaeroplastigenens</name>
    <dbReference type="NCBI Taxonomy" id="1187066"/>
    <lineage>
        <taxon>Bacteria</taxon>
        <taxon>Pseudomonadati</taxon>
        <taxon>Spirochaetota</taxon>
        <taxon>Spirochaetia</taxon>
        <taxon>Spirochaetales</taxon>
        <taxon>Spirochaetaceae</taxon>
        <taxon>Alkalispirochaeta</taxon>
    </lineage>
</organism>
<keyword evidence="2" id="KW-1185">Reference proteome</keyword>
<dbReference type="EMBL" id="LPWH01000071">
    <property type="protein sequence ID" value="POR00840.1"/>
    <property type="molecule type" value="Genomic_DNA"/>
</dbReference>
<protein>
    <submittedName>
        <fullName evidence="1">Uncharacterized protein</fullName>
    </submittedName>
</protein>
<evidence type="ECO:0000313" key="2">
    <source>
        <dbReference type="Proteomes" id="UP000237350"/>
    </source>
</evidence>
<accession>A0A2S4JMY7</accession>
<proteinExistence type="predicted"/>
<name>A0A2S4JMY7_9SPIO</name>